<dbReference type="InterPro" id="IPR018197">
    <property type="entry name" value="Glycerate_kinase_RE-like"/>
</dbReference>
<evidence type="ECO:0000313" key="1">
    <source>
        <dbReference type="EMBL" id="BDZ43454.1"/>
    </source>
</evidence>
<dbReference type="Proteomes" id="UP001321475">
    <property type="component" value="Chromosome"/>
</dbReference>
<evidence type="ECO:0008006" key="3">
    <source>
        <dbReference type="Google" id="ProtNLM"/>
    </source>
</evidence>
<name>A0ABM8G5M2_9CELL</name>
<dbReference type="Pfam" id="PF02595">
    <property type="entry name" value="Gly_kinase"/>
    <property type="match status" value="1"/>
</dbReference>
<dbReference type="InterPro" id="IPR036129">
    <property type="entry name" value="Glycerate_kinase_sf"/>
</dbReference>
<sequence>MGFGALAVLGAQRVAGVDLVRDLTGLAEALVGADLVVTGEGSLDEQSLGGKTPMGVAQAALDAGVTVVAVCGVTSLDDARLADAGFARVYRLSDLEPDADRSMATAPALLESVGQIVAGDLAQLRAVGKVYRSTTRPERTRLG</sequence>
<dbReference type="PANTHER" id="PTHR21599:SF0">
    <property type="entry name" value="GLYCERATE KINASE"/>
    <property type="match status" value="1"/>
</dbReference>
<dbReference type="SUPFAM" id="SSF110738">
    <property type="entry name" value="Glycerate kinase I"/>
    <property type="match status" value="1"/>
</dbReference>
<keyword evidence="2" id="KW-1185">Reference proteome</keyword>
<proteinExistence type="predicted"/>
<gene>
    <name evidence="1" type="ORF">GCM10025865_27530</name>
</gene>
<accession>A0ABM8G5M2</accession>
<dbReference type="Gene3D" id="3.40.50.10350">
    <property type="entry name" value="Glycerate kinase, domain 1"/>
    <property type="match status" value="1"/>
</dbReference>
<protein>
    <recommendedName>
        <fullName evidence="3">Glycerate kinase</fullName>
    </recommendedName>
</protein>
<dbReference type="PANTHER" id="PTHR21599">
    <property type="entry name" value="GLYCERATE KINASE"/>
    <property type="match status" value="1"/>
</dbReference>
<dbReference type="EMBL" id="AP027729">
    <property type="protein sequence ID" value="BDZ43454.1"/>
    <property type="molecule type" value="Genomic_DNA"/>
</dbReference>
<organism evidence="1 2">
    <name type="scientific">Paraoerskovia sediminicola</name>
    <dbReference type="NCBI Taxonomy" id="1138587"/>
    <lineage>
        <taxon>Bacteria</taxon>
        <taxon>Bacillati</taxon>
        <taxon>Actinomycetota</taxon>
        <taxon>Actinomycetes</taxon>
        <taxon>Micrococcales</taxon>
        <taxon>Cellulomonadaceae</taxon>
        <taxon>Paraoerskovia</taxon>
    </lineage>
</organism>
<dbReference type="InterPro" id="IPR004381">
    <property type="entry name" value="Glycerate_kinase"/>
</dbReference>
<reference evidence="2" key="1">
    <citation type="journal article" date="2019" name="Int. J. Syst. Evol. Microbiol.">
        <title>The Global Catalogue of Microorganisms (GCM) 10K type strain sequencing project: providing services to taxonomists for standard genome sequencing and annotation.</title>
        <authorList>
            <consortium name="The Broad Institute Genomics Platform"/>
            <consortium name="The Broad Institute Genome Sequencing Center for Infectious Disease"/>
            <person name="Wu L."/>
            <person name="Ma J."/>
        </authorList>
    </citation>
    <scope>NUCLEOTIDE SEQUENCE [LARGE SCALE GENOMIC DNA]</scope>
    <source>
        <strain evidence="2">NBRC 108565</strain>
    </source>
</reference>
<evidence type="ECO:0000313" key="2">
    <source>
        <dbReference type="Proteomes" id="UP001321475"/>
    </source>
</evidence>